<dbReference type="InterPro" id="IPR044946">
    <property type="entry name" value="Restrct_endonuc_typeI_TRD_sf"/>
</dbReference>
<dbReference type="GeneID" id="98319685"/>
<evidence type="ECO:0000259" key="4">
    <source>
        <dbReference type="Pfam" id="PF01420"/>
    </source>
</evidence>
<evidence type="ECO:0000313" key="5">
    <source>
        <dbReference type="EMBL" id="KRM04865.1"/>
    </source>
</evidence>
<dbReference type="InterPro" id="IPR052021">
    <property type="entry name" value="Type-I_RS_S_subunit"/>
</dbReference>
<sequence length="173" mass="19742">MKYRLSDISTIISGGTPKKKVKEYWNGSIPWITIKDFNAKKTNSFTNYISEKGLNNSSANLTKENDILISSRGTVGKLLMVKSGMAFNQSIYDIRTDTKKVNSDYLYYWLYKNIEEIKQKVHGSVFDTITRETFDLIEIALPDLSVQSEISSKIKVIDEKIEANQQINDNLVV</sequence>
<dbReference type="InterPro" id="IPR000055">
    <property type="entry name" value="Restrct_endonuc_typeI_TRD"/>
</dbReference>
<proteinExistence type="inferred from homology"/>
<dbReference type="Gene3D" id="3.90.220.20">
    <property type="entry name" value="DNA methylase specificity domains"/>
    <property type="match status" value="1"/>
</dbReference>
<dbReference type="Pfam" id="PF01420">
    <property type="entry name" value="Methylase_S"/>
    <property type="match status" value="1"/>
</dbReference>
<dbReference type="AlphaFoldDB" id="A0A0R1VHC6"/>
<dbReference type="PANTHER" id="PTHR30408">
    <property type="entry name" value="TYPE-1 RESTRICTION ENZYME ECOKI SPECIFICITY PROTEIN"/>
    <property type="match status" value="1"/>
</dbReference>
<feature type="domain" description="Type I restriction modification DNA specificity" evidence="4">
    <location>
        <begin position="2"/>
        <end position="170"/>
    </location>
</feature>
<accession>A0A0R1VHC6</accession>
<protein>
    <submittedName>
        <fullName evidence="5">Type I restriction-modification system specificity protein</fullName>
    </submittedName>
</protein>
<comment type="similarity">
    <text evidence="1">Belongs to the type-I restriction system S methylase family.</text>
</comment>
<dbReference type="Proteomes" id="UP000051451">
    <property type="component" value="Unassembled WGS sequence"/>
</dbReference>
<evidence type="ECO:0000313" key="6">
    <source>
        <dbReference type="Proteomes" id="UP000051451"/>
    </source>
</evidence>
<name>A0A0R1VHC6_9LACO</name>
<dbReference type="GO" id="GO:0009307">
    <property type="term" value="P:DNA restriction-modification system"/>
    <property type="evidence" value="ECO:0007669"/>
    <property type="project" value="UniProtKB-KW"/>
</dbReference>
<dbReference type="RefSeq" id="WP_057872408.1">
    <property type="nucleotide sequence ID" value="NZ_AZGB01000025.1"/>
</dbReference>
<dbReference type="SUPFAM" id="SSF116734">
    <property type="entry name" value="DNA methylase specificity domain"/>
    <property type="match status" value="1"/>
</dbReference>
<dbReference type="GO" id="GO:0003677">
    <property type="term" value="F:DNA binding"/>
    <property type="evidence" value="ECO:0007669"/>
    <property type="project" value="UniProtKB-KW"/>
</dbReference>
<evidence type="ECO:0000256" key="1">
    <source>
        <dbReference type="ARBA" id="ARBA00010923"/>
    </source>
</evidence>
<dbReference type="OrthoDB" id="9795776at2"/>
<gene>
    <name evidence="5" type="ORF">FC89_GL001894</name>
</gene>
<keyword evidence="6" id="KW-1185">Reference proteome</keyword>
<reference evidence="5 6" key="1">
    <citation type="journal article" date="2015" name="Genome Announc.">
        <title>Expanding the biotechnology potential of lactobacilli through comparative genomics of 213 strains and associated genera.</title>
        <authorList>
            <person name="Sun Z."/>
            <person name="Harris H.M."/>
            <person name="McCann A."/>
            <person name="Guo C."/>
            <person name="Argimon S."/>
            <person name="Zhang W."/>
            <person name="Yang X."/>
            <person name="Jeffery I.B."/>
            <person name="Cooney J.C."/>
            <person name="Kagawa T.F."/>
            <person name="Liu W."/>
            <person name="Song Y."/>
            <person name="Salvetti E."/>
            <person name="Wrobel A."/>
            <person name="Rasinkangas P."/>
            <person name="Parkhill J."/>
            <person name="Rea M.C."/>
            <person name="O'Sullivan O."/>
            <person name="Ritari J."/>
            <person name="Douillard F.P."/>
            <person name="Paul Ross R."/>
            <person name="Yang R."/>
            <person name="Briner A.E."/>
            <person name="Felis G.E."/>
            <person name="de Vos W.M."/>
            <person name="Barrangou R."/>
            <person name="Klaenhammer T.R."/>
            <person name="Caufield P.W."/>
            <person name="Cui Y."/>
            <person name="Zhang H."/>
            <person name="O'Toole P.W."/>
        </authorList>
    </citation>
    <scope>NUCLEOTIDE SEQUENCE [LARGE SCALE GENOMIC DNA]</scope>
    <source>
        <strain evidence="5 6">DSM 18630</strain>
    </source>
</reference>
<dbReference type="PANTHER" id="PTHR30408:SF13">
    <property type="entry name" value="TYPE I RESTRICTION ENZYME HINDI SPECIFICITY SUBUNIT"/>
    <property type="match status" value="1"/>
</dbReference>
<keyword evidence="2" id="KW-0680">Restriction system</keyword>
<evidence type="ECO:0000256" key="2">
    <source>
        <dbReference type="ARBA" id="ARBA00022747"/>
    </source>
</evidence>
<comment type="caution">
    <text evidence="5">The sequence shown here is derived from an EMBL/GenBank/DDBJ whole genome shotgun (WGS) entry which is preliminary data.</text>
</comment>
<dbReference type="STRING" id="1423750.FC89_GL001894"/>
<dbReference type="EMBL" id="AZGB01000025">
    <property type="protein sequence ID" value="KRM04865.1"/>
    <property type="molecule type" value="Genomic_DNA"/>
</dbReference>
<evidence type="ECO:0000256" key="3">
    <source>
        <dbReference type="ARBA" id="ARBA00023125"/>
    </source>
</evidence>
<keyword evidence="3" id="KW-0238">DNA-binding</keyword>
<dbReference type="CDD" id="cd17243">
    <property type="entry name" value="RMtype1_S_AchA6I-TRD2-CR2_like"/>
    <property type="match status" value="1"/>
</dbReference>
<dbReference type="PATRIC" id="fig|1423750.3.peg.1938"/>
<organism evidence="5 6">
    <name type="scientific">Liquorilactobacillus ghanensis DSM 18630</name>
    <dbReference type="NCBI Taxonomy" id="1423750"/>
    <lineage>
        <taxon>Bacteria</taxon>
        <taxon>Bacillati</taxon>
        <taxon>Bacillota</taxon>
        <taxon>Bacilli</taxon>
        <taxon>Lactobacillales</taxon>
        <taxon>Lactobacillaceae</taxon>
        <taxon>Liquorilactobacillus</taxon>
    </lineage>
</organism>